<dbReference type="Proteomes" id="UP000789405">
    <property type="component" value="Unassembled WGS sequence"/>
</dbReference>
<feature type="non-terminal residue" evidence="1">
    <location>
        <position position="58"/>
    </location>
</feature>
<proteinExistence type="predicted"/>
<dbReference type="AlphaFoldDB" id="A0A9N9KDK1"/>
<sequence length="58" mass="6811">KTMKAKLIKILYSEKMATLSNEFDTVLEFPSCKYPDVIKWGYIFKDFKAKIEACFKIP</sequence>
<keyword evidence="2" id="KW-1185">Reference proteome</keyword>
<comment type="caution">
    <text evidence="1">The sequence shown here is derived from an EMBL/GenBank/DDBJ whole genome shotgun (WGS) entry which is preliminary data.</text>
</comment>
<accession>A0A9N9KDK1</accession>
<evidence type="ECO:0000313" key="1">
    <source>
        <dbReference type="EMBL" id="CAG8820298.1"/>
    </source>
</evidence>
<reference evidence="1" key="1">
    <citation type="submission" date="2021-06" db="EMBL/GenBank/DDBJ databases">
        <authorList>
            <person name="Kallberg Y."/>
            <person name="Tangrot J."/>
            <person name="Rosling A."/>
        </authorList>
    </citation>
    <scope>NUCLEOTIDE SEQUENCE</scope>
    <source>
        <strain evidence="1">MA453B</strain>
    </source>
</reference>
<organism evidence="1 2">
    <name type="scientific">Dentiscutata erythropus</name>
    <dbReference type="NCBI Taxonomy" id="1348616"/>
    <lineage>
        <taxon>Eukaryota</taxon>
        <taxon>Fungi</taxon>
        <taxon>Fungi incertae sedis</taxon>
        <taxon>Mucoromycota</taxon>
        <taxon>Glomeromycotina</taxon>
        <taxon>Glomeromycetes</taxon>
        <taxon>Diversisporales</taxon>
        <taxon>Gigasporaceae</taxon>
        <taxon>Dentiscutata</taxon>
    </lineage>
</organism>
<feature type="non-terminal residue" evidence="1">
    <location>
        <position position="1"/>
    </location>
</feature>
<dbReference type="OrthoDB" id="2342459at2759"/>
<protein>
    <submittedName>
        <fullName evidence="1">11546_t:CDS:1</fullName>
    </submittedName>
</protein>
<gene>
    <name evidence="1" type="ORF">DERYTH_LOCUS26933</name>
</gene>
<evidence type="ECO:0000313" key="2">
    <source>
        <dbReference type="Proteomes" id="UP000789405"/>
    </source>
</evidence>
<name>A0A9N9KDK1_9GLOM</name>
<dbReference type="EMBL" id="CAJVPY010059134">
    <property type="protein sequence ID" value="CAG8820298.1"/>
    <property type="molecule type" value="Genomic_DNA"/>
</dbReference>